<evidence type="ECO:0000256" key="1">
    <source>
        <dbReference type="SAM" id="Phobius"/>
    </source>
</evidence>
<dbReference type="GO" id="GO:0003676">
    <property type="term" value="F:nucleic acid binding"/>
    <property type="evidence" value="ECO:0007669"/>
    <property type="project" value="InterPro"/>
</dbReference>
<evidence type="ECO:0000313" key="3">
    <source>
        <dbReference type="Proteomes" id="UP000735302"/>
    </source>
</evidence>
<keyword evidence="1" id="KW-1133">Transmembrane helix</keyword>
<protein>
    <submittedName>
        <fullName evidence="2">Uncharacterized protein</fullName>
    </submittedName>
</protein>
<keyword evidence="1" id="KW-0472">Membrane</keyword>
<sequence length="299" mass="34709">MFNDQRGSALKMYRVKGTPLWQIPVSSGEQWEYRLRRTPTVDGTVLRELQTYLKLSRLANKYEMILNRTLDLESIYDLYCNFNNKIWPFIWHQLDCEGKIDKRGVKNEKDECHLQNAQQSIEALYVKPQEALRDPPIYIMHNNRWIVAHSMDPRKALRDPPLFKFWTSCSINKKGLFHDSLLRTQTHQRRLAWARQHQQINRLQWQAVLFTDESRFNRITMAAEEGCGGDKENVLLTPASPTTIALYGVVLVSITGLLYMFFRDQSMLKFTSMTLRSSADSGSIAEISSSLSVSACTRH</sequence>
<accession>A0AAV4AVJ9</accession>
<keyword evidence="1" id="KW-0812">Transmembrane</keyword>
<organism evidence="2 3">
    <name type="scientific">Plakobranchus ocellatus</name>
    <dbReference type="NCBI Taxonomy" id="259542"/>
    <lineage>
        <taxon>Eukaryota</taxon>
        <taxon>Metazoa</taxon>
        <taxon>Spiralia</taxon>
        <taxon>Lophotrochozoa</taxon>
        <taxon>Mollusca</taxon>
        <taxon>Gastropoda</taxon>
        <taxon>Heterobranchia</taxon>
        <taxon>Euthyneura</taxon>
        <taxon>Panpulmonata</taxon>
        <taxon>Sacoglossa</taxon>
        <taxon>Placobranchoidea</taxon>
        <taxon>Plakobranchidae</taxon>
        <taxon>Plakobranchus</taxon>
    </lineage>
</organism>
<comment type="caution">
    <text evidence="2">The sequence shown here is derived from an EMBL/GenBank/DDBJ whole genome shotgun (WGS) entry which is preliminary data.</text>
</comment>
<name>A0AAV4AVJ9_9GAST</name>
<evidence type="ECO:0000313" key="2">
    <source>
        <dbReference type="EMBL" id="GFO10389.1"/>
    </source>
</evidence>
<dbReference type="EMBL" id="BLXT01004163">
    <property type="protein sequence ID" value="GFO10389.1"/>
    <property type="molecule type" value="Genomic_DNA"/>
</dbReference>
<feature type="transmembrane region" description="Helical" evidence="1">
    <location>
        <begin position="244"/>
        <end position="262"/>
    </location>
</feature>
<keyword evidence="3" id="KW-1185">Reference proteome</keyword>
<dbReference type="AlphaFoldDB" id="A0AAV4AVJ9"/>
<dbReference type="Proteomes" id="UP000735302">
    <property type="component" value="Unassembled WGS sequence"/>
</dbReference>
<dbReference type="InterPro" id="IPR036397">
    <property type="entry name" value="RNaseH_sf"/>
</dbReference>
<proteinExistence type="predicted"/>
<reference evidence="2 3" key="1">
    <citation type="journal article" date="2021" name="Elife">
        <title>Chloroplast acquisition without the gene transfer in kleptoplastic sea slugs, Plakobranchus ocellatus.</title>
        <authorList>
            <person name="Maeda T."/>
            <person name="Takahashi S."/>
            <person name="Yoshida T."/>
            <person name="Shimamura S."/>
            <person name="Takaki Y."/>
            <person name="Nagai Y."/>
            <person name="Toyoda A."/>
            <person name="Suzuki Y."/>
            <person name="Arimoto A."/>
            <person name="Ishii H."/>
            <person name="Satoh N."/>
            <person name="Nishiyama T."/>
            <person name="Hasebe M."/>
            <person name="Maruyama T."/>
            <person name="Minagawa J."/>
            <person name="Obokata J."/>
            <person name="Shigenobu S."/>
        </authorList>
    </citation>
    <scope>NUCLEOTIDE SEQUENCE [LARGE SCALE GENOMIC DNA]</scope>
</reference>
<gene>
    <name evidence="2" type="ORF">PoB_003689400</name>
</gene>
<dbReference type="Gene3D" id="3.30.420.10">
    <property type="entry name" value="Ribonuclease H-like superfamily/Ribonuclease H"/>
    <property type="match status" value="1"/>
</dbReference>